<evidence type="ECO:0000256" key="4">
    <source>
        <dbReference type="RuleBase" id="RU003719"/>
    </source>
</evidence>
<dbReference type="InterPro" id="IPR029753">
    <property type="entry name" value="D-isomer_DH_CS"/>
</dbReference>
<gene>
    <name evidence="7" type="ORF">FAB82_20865</name>
</gene>
<dbReference type="Pfam" id="PF02826">
    <property type="entry name" value="2-Hacid_dh_C"/>
    <property type="match status" value="1"/>
</dbReference>
<dbReference type="PROSITE" id="PS00671">
    <property type="entry name" value="D_2_HYDROXYACID_DH_3"/>
    <property type="match status" value="1"/>
</dbReference>
<dbReference type="InterPro" id="IPR050857">
    <property type="entry name" value="D-2-hydroxyacid_DH"/>
</dbReference>
<sequence>MTAKPPALFTMSPELVPRLYPEPLMRRLTAVLDIDPAGAVQRFEGPEADAALSQAEVIVSGWGSARFDEALLERAPRLRAILHTAGSIKWHVSPLAWERGIAVSSSVGANALPVAEYTLGSILLAGKGIFTQREDFRARRSFTLGLIHEGVGNFGRVVGIVGASRIGRRLIELLRPFDFQVLLSDPHVDAAEADRLGVRLVELDDLMAASDVVTVHAPALPETDDLIDAKRLAAMRDGAVLINTARGSLVNTDALTAELESGRISAIIDVTEPEPLPTESVLYDLPNVFLTPHTAGSHGNELARMGLFMVEEAERFIAGEPLVHTIDRDSLWKQA</sequence>
<dbReference type="PANTHER" id="PTHR42789">
    <property type="entry name" value="D-ISOMER SPECIFIC 2-HYDROXYACID DEHYDROGENASE FAMILY PROTEIN (AFU_ORTHOLOGUE AFUA_6G10090)"/>
    <property type="match status" value="1"/>
</dbReference>
<evidence type="ECO:0000256" key="1">
    <source>
        <dbReference type="ARBA" id="ARBA00005854"/>
    </source>
</evidence>
<dbReference type="EMBL" id="STGY01000071">
    <property type="protein sequence ID" value="THV37009.1"/>
    <property type="molecule type" value="Genomic_DNA"/>
</dbReference>
<organism evidence="7 8">
    <name type="scientific">Glycomyces buryatensis</name>
    <dbReference type="NCBI Taxonomy" id="2570927"/>
    <lineage>
        <taxon>Bacteria</taxon>
        <taxon>Bacillati</taxon>
        <taxon>Actinomycetota</taxon>
        <taxon>Actinomycetes</taxon>
        <taxon>Glycomycetales</taxon>
        <taxon>Glycomycetaceae</taxon>
        <taxon>Glycomyces</taxon>
    </lineage>
</organism>
<keyword evidence="2 4" id="KW-0560">Oxidoreductase</keyword>
<reference evidence="7 8" key="2">
    <citation type="submission" date="2019-05" db="EMBL/GenBank/DDBJ databases">
        <title>Glycomyces buryatensis sp. nov.</title>
        <authorList>
            <person name="Nikitina E."/>
        </authorList>
    </citation>
    <scope>NUCLEOTIDE SEQUENCE [LARGE SCALE GENOMIC DNA]</scope>
    <source>
        <strain evidence="7 8">18</strain>
    </source>
</reference>
<dbReference type="PANTHER" id="PTHR42789:SF1">
    <property type="entry name" value="D-ISOMER SPECIFIC 2-HYDROXYACID DEHYDROGENASE FAMILY PROTEIN (AFU_ORTHOLOGUE AFUA_6G10090)"/>
    <property type="match status" value="1"/>
</dbReference>
<accession>A0A4S8Q813</accession>
<dbReference type="InterPro" id="IPR036291">
    <property type="entry name" value="NAD(P)-bd_dom_sf"/>
</dbReference>
<dbReference type="AlphaFoldDB" id="A0A4S8Q813"/>
<dbReference type="InterPro" id="IPR006140">
    <property type="entry name" value="D-isomer_DH_NAD-bd"/>
</dbReference>
<dbReference type="CDD" id="cd12167">
    <property type="entry name" value="2-Hacid_dh_8"/>
    <property type="match status" value="1"/>
</dbReference>
<dbReference type="SUPFAM" id="SSF51735">
    <property type="entry name" value="NAD(P)-binding Rossmann-fold domains"/>
    <property type="match status" value="1"/>
</dbReference>
<dbReference type="OrthoDB" id="4324715at2"/>
<dbReference type="RefSeq" id="WP_136536485.1">
    <property type="nucleotide sequence ID" value="NZ_STGY01000071.1"/>
</dbReference>
<protein>
    <submittedName>
        <fullName evidence="7">Hydroxyacid dehydrogenase</fullName>
    </submittedName>
</protein>
<name>A0A4S8Q813_9ACTN</name>
<dbReference type="Proteomes" id="UP000308760">
    <property type="component" value="Unassembled WGS sequence"/>
</dbReference>
<dbReference type="GO" id="GO:0051287">
    <property type="term" value="F:NAD binding"/>
    <property type="evidence" value="ECO:0007669"/>
    <property type="project" value="InterPro"/>
</dbReference>
<keyword evidence="3" id="KW-0520">NAD</keyword>
<evidence type="ECO:0000256" key="2">
    <source>
        <dbReference type="ARBA" id="ARBA00023002"/>
    </source>
</evidence>
<evidence type="ECO:0000313" key="8">
    <source>
        <dbReference type="Proteomes" id="UP000308760"/>
    </source>
</evidence>
<comment type="similarity">
    <text evidence="1 4">Belongs to the D-isomer specific 2-hydroxyacid dehydrogenase family.</text>
</comment>
<dbReference type="Gene3D" id="3.40.50.720">
    <property type="entry name" value="NAD(P)-binding Rossmann-like Domain"/>
    <property type="match status" value="2"/>
</dbReference>
<evidence type="ECO:0000259" key="5">
    <source>
        <dbReference type="Pfam" id="PF00389"/>
    </source>
</evidence>
<reference evidence="8" key="1">
    <citation type="submission" date="2019-04" db="EMBL/GenBank/DDBJ databases">
        <title>Nocardioides xinjiangensis sp. nov.</title>
        <authorList>
            <person name="Liu S."/>
        </authorList>
    </citation>
    <scope>NUCLEOTIDE SEQUENCE [LARGE SCALE GENOMIC DNA]</scope>
    <source>
        <strain evidence="8">18</strain>
    </source>
</reference>
<dbReference type="InterPro" id="IPR006139">
    <property type="entry name" value="D-isomer_2_OHA_DH_cat_dom"/>
</dbReference>
<feature type="domain" description="D-isomer specific 2-hydroxyacid dehydrogenase catalytic" evidence="5">
    <location>
        <begin position="51"/>
        <end position="324"/>
    </location>
</feature>
<comment type="caution">
    <text evidence="7">The sequence shown here is derived from an EMBL/GenBank/DDBJ whole genome shotgun (WGS) entry which is preliminary data.</text>
</comment>
<dbReference type="GO" id="GO:0016616">
    <property type="term" value="F:oxidoreductase activity, acting on the CH-OH group of donors, NAD or NADP as acceptor"/>
    <property type="evidence" value="ECO:0007669"/>
    <property type="project" value="InterPro"/>
</dbReference>
<proteinExistence type="inferred from homology"/>
<dbReference type="Pfam" id="PF00389">
    <property type="entry name" value="2-Hacid_dh"/>
    <property type="match status" value="1"/>
</dbReference>
<keyword evidence="8" id="KW-1185">Reference proteome</keyword>
<feature type="domain" description="D-isomer specific 2-hydroxyacid dehydrogenase NAD-binding" evidence="6">
    <location>
        <begin position="149"/>
        <end position="295"/>
    </location>
</feature>
<evidence type="ECO:0000259" key="6">
    <source>
        <dbReference type="Pfam" id="PF02826"/>
    </source>
</evidence>
<evidence type="ECO:0000313" key="7">
    <source>
        <dbReference type="EMBL" id="THV37009.1"/>
    </source>
</evidence>
<dbReference type="SUPFAM" id="SSF52283">
    <property type="entry name" value="Formate/glycerate dehydrogenase catalytic domain-like"/>
    <property type="match status" value="1"/>
</dbReference>
<evidence type="ECO:0000256" key="3">
    <source>
        <dbReference type="ARBA" id="ARBA00023027"/>
    </source>
</evidence>